<dbReference type="EMBL" id="JWZT01001146">
    <property type="protein sequence ID" value="KII72692.1"/>
    <property type="molecule type" value="Genomic_DNA"/>
</dbReference>
<dbReference type="AlphaFoldDB" id="A0A0C2NFB3"/>
<dbReference type="Proteomes" id="UP000031668">
    <property type="component" value="Unassembled WGS sequence"/>
</dbReference>
<protein>
    <submittedName>
        <fullName evidence="1">Uncharacterized protein</fullName>
    </submittedName>
</protein>
<organism evidence="1 2">
    <name type="scientific">Thelohanellus kitauei</name>
    <name type="common">Myxosporean</name>
    <dbReference type="NCBI Taxonomy" id="669202"/>
    <lineage>
        <taxon>Eukaryota</taxon>
        <taxon>Metazoa</taxon>
        <taxon>Cnidaria</taxon>
        <taxon>Myxozoa</taxon>
        <taxon>Myxosporea</taxon>
        <taxon>Bivalvulida</taxon>
        <taxon>Platysporina</taxon>
        <taxon>Myxobolidae</taxon>
        <taxon>Thelohanellus</taxon>
    </lineage>
</organism>
<keyword evidence="2" id="KW-1185">Reference proteome</keyword>
<comment type="caution">
    <text evidence="1">The sequence shown here is derived from an EMBL/GenBank/DDBJ whole genome shotgun (WGS) entry which is preliminary data.</text>
</comment>
<accession>A0A0C2NFB3</accession>
<reference evidence="1 2" key="1">
    <citation type="journal article" date="2014" name="Genome Biol. Evol.">
        <title>The genome of the myxosporean Thelohanellus kitauei shows adaptations to nutrient acquisition within its fish host.</title>
        <authorList>
            <person name="Yang Y."/>
            <person name="Xiong J."/>
            <person name="Zhou Z."/>
            <person name="Huo F."/>
            <person name="Miao W."/>
            <person name="Ran C."/>
            <person name="Liu Y."/>
            <person name="Zhang J."/>
            <person name="Feng J."/>
            <person name="Wang M."/>
            <person name="Wang M."/>
            <person name="Wang L."/>
            <person name="Yao B."/>
        </authorList>
    </citation>
    <scope>NUCLEOTIDE SEQUENCE [LARGE SCALE GENOMIC DNA]</scope>
    <source>
        <strain evidence="1">Wuqing</strain>
    </source>
</reference>
<name>A0A0C2NFB3_THEKT</name>
<proteinExistence type="predicted"/>
<gene>
    <name evidence="1" type="ORF">RF11_15201</name>
</gene>
<evidence type="ECO:0000313" key="2">
    <source>
        <dbReference type="Proteomes" id="UP000031668"/>
    </source>
</evidence>
<sequence length="125" mass="14696">MDDWNSYFKQPKSVTDQDNRKMFEEWGFNPNDGYDYSQHFAPVRDPNQECVVLSCGEDDDLPTLHGNNDMTDTIMTQIYTDSEIGLYIFYFLPILLPCNRSFIILYIKTPDLAANIISKWLKYLF</sequence>
<evidence type="ECO:0000313" key="1">
    <source>
        <dbReference type="EMBL" id="KII72692.1"/>
    </source>
</evidence>